<protein>
    <submittedName>
        <fullName evidence="3">Response regulator</fullName>
    </submittedName>
</protein>
<dbReference type="AlphaFoldDB" id="A0A917E6F8"/>
<dbReference type="Proteomes" id="UP000599688">
    <property type="component" value="Unassembled WGS sequence"/>
</dbReference>
<sequence length="135" mass="15956">MSFDVMIIDNDKMVLFIQEKIMQISGFSNKPYKYEDASKALGYFKPTTKNHQKVKDVVVFLDINMPYVSGWEFLDELKKLKLEQKIHVIVVTSSIDLRDKENAFEYNNVVDYFIKPVTTEDLEKLKLNKRIKHLF</sequence>
<dbReference type="Gene3D" id="3.40.50.2300">
    <property type="match status" value="1"/>
</dbReference>
<evidence type="ECO:0000313" key="4">
    <source>
        <dbReference type="Proteomes" id="UP000599688"/>
    </source>
</evidence>
<evidence type="ECO:0000259" key="2">
    <source>
        <dbReference type="PROSITE" id="PS50110"/>
    </source>
</evidence>
<evidence type="ECO:0000313" key="3">
    <source>
        <dbReference type="EMBL" id="GGE04084.1"/>
    </source>
</evidence>
<dbReference type="RefSeq" id="WP_188404898.1">
    <property type="nucleotide sequence ID" value="NZ_BMGL01000001.1"/>
</dbReference>
<dbReference type="GO" id="GO:0000160">
    <property type="term" value="P:phosphorelay signal transduction system"/>
    <property type="evidence" value="ECO:0007669"/>
    <property type="project" value="InterPro"/>
</dbReference>
<dbReference type="PANTHER" id="PTHR44520">
    <property type="entry name" value="RESPONSE REGULATOR RCP1-RELATED"/>
    <property type="match status" value="1"/>
</dbReference>
<keyword evidence="4" id="KW-1185">Reference proteome</keyword>
<organism evidence="3 4">
    <name type="scientific">Psychroflexus salis</name>
    <dbReference type="NCBI Taxonomy" id="1526574"/>
    <lineage>
        <taxon>Bacteria</taxon>
        <taxon>Pseudomonadati</taxon>
        <taxon>Bacteroidota</taxon>
        <taxon>Flavobacteriia</taxon>
        <taxon>Flavobacteriales</taxon>
        <taxon>Flavobacteriaceae</taxon>
        <taxon>Psychroflexus</taxon>
    </lineage>
</organism>
<feature type="domain" description="Response regulatory" evidence="2">
    <location>
        <begin position="4"/>
        <end position="130"/>
    </location>
</feature>
<accession>A0A917E6F8</accession>
<dbReference type="SMART" id="SM00448">
    <property type="entry name" value="REC"/>
    <property type="match status" value="1"/>
</dbReference>
<reference evidence="3 4" key="1">
    <citation type="journal article" date="2014" name="Int. J. Syst. Evol. Microbiol.">
        <title>Complete genome sequence of Corynebacterium casei LMG S-19264T (=DSM 44701T), isolated from a smear-ripened cheese.</title>
        <authorList>
            <consortium name="US DOE Joint Genome Institute (JGI-PGF)"/>
            <person name="Walter F."/>
            <person name="Albersmeier A."/>
            <person name="Kalinowski J."/>
            <person name="Ruckert C."/>
        </authorList>
    </citation>
    <scope>NUCLEOTIDE SEQUENCE [LARGE SCALE GENOMIC DNA]</scope>
    <source>
        <strain evidence="3 4">CGMCC 1.12925</strain>
    </source>
</reference>
<proteinExistence type="predicted"/>
<dbReference type="Pfam" id="PF00072">
    <property type="entry name" value="Response_reg"/>
    <property type="match status" value="1"/>
</dbReference>
<dbReference type="InterPro" id="IPR001789">
    <property type="entry name" value="Sig_transdc_resp-reg_receiver"/>
</dbReference>
<feature type="modified residue" description="4-aspartylphosphate" evidence="1">
    <location>
        <position position="62"/>
    </location>
</feature>
<dbReference type="InterPro" id="IPR011006">
    <property type="entry name" value="CheY-like_superfamily"/>
</dbReference>
<gene>
    <name evidence="3" type="ORF">GCM10010831_02080</name>
</gene>
<name>A0A917E6F8_9FLAO</name>
<dbReference type="PANTHER" id="PTHR44520:SF2">
    <property type="entry name" value="RESPONSE REGULATOR RCP1"/>
    <property type="match status" value="1"/>
</dbReference>
<keyword evidence="1" id="KW-0597">Phosphoprotein</keyword>
<dbReference type="SUPFAM" id="SSF52172">
    <property type="entry name" value="CheY-like"/>
    <property type="match status" value="1"/>
</dbReference>
<dbReference type="PROSITE" id="PS50110">
    <property type="entry name" value="RESPONSE_REGULATORY"/>
    <property type="match status" value="1"/>
</dbReference>
<dbReference type="InterPro" id="IPR052893">
    <property type="entry name" value="TCS_response_regulator"/>
</dbReference>
<dbReference type="EMBL" id="BMGL01000001">
    <property type="protein sequence ID" value="GGE04084.1"/>
    <property type="molecule type" value="Genomic_DNA"/>
</dbReference>
<evidence type="ECO:0000256" key="1">
    <source>
        <dbReference type="PROSITE-ProRule" id="PRU00169"/>
    </source>
</evidence>
<comment type="caution">
    <text evidence="3">The sequence shown here is derived from an EMBL/GenBank/DDBJ whole genome shotgun (WGS) entry which is preliminary data.</text>
</comment>